<dbReference type="KEGG" id="cmax:111484405"/>
<keyword evidence="1" id="KW-1185">Reference proteome</keyword>
<dbReference type="RefSeq" id="XP_022986749.1">
    <property type="nucleotide sequence ID" value="XM_023130981.1"/>
</dbReference>
<evidence type="ECO:0000313" key="3">
    <source>
        <dbReference type="RefSeq" id="XP_022986749.1"/>
    </source>
</evidence>
<dbReference type="GeneID" id="111484405"/>
<protein>
    <submittedName>
        <fullName evidence="2 3">Uncharacterized protein At1g66480-like</fullName>
    </submittedName>
</protein>
<dbReference type="RefSeq" id="XP_022986741.1">
    <property type="nucleotide sequence ID" value="XM_023130973.1"/>
</dbReference>
<evidence type="ECO:0000313" key="2">
    <source>
        <dbReference type="RefSeq" id="XP_022986741.1"/>
    </source>
</evidence>
<sequence>MIVCYTPHPPPIFAHSLLGAMGNAFGGKKTVKVMKVSGETMKLSTPVQAGDVVKDYPGFVLLDSEAVKHYGVRAKPLEPHQSLSRKRLYFLVDLPKLPNQPPPRRIRSAIHMSAKDRLESLMLARRSASDLTIMKPKSVLAEEDAGEGSSGAGTTRLKVRLPRAEVEKLLKESKDKGEAAEKIVGLYGLYMDKTTQSASPKEEEDGIKPREKRRVSFMTTMEAGTEIAVAS</sequence>
<name>A0A6J1JGY1_CUCMA</name>
<dbReference type="PANTHER" id="PTHR33148">
    <property type="entry name" value="PLASTID MOVEMENT IMPAIRED PROTEIN-RELATED"/>
    <property type="match status" value="1"/>
</dbReference>
<dbReference type="AlphaFoldDB" id="A0A6J1JGY1"/>
<accession>A0A6J1JGY1</accession>
<dbReference type="Proteomes" id="UP000504608">
    <property type="component" value="Unplaced"/>
</dbReference>
<evidence type="ECO:0000313" key="1">
    <source>
        <dbReference type="Proteomes" id="UP000504608"/>
    </source>
</evidence>
<dbReference type="Pfam" id="PF14009">
    <property type="entry name" value="PADRE"/>
    <property type="match status" value="1"/>
</dbReference>
<dbReference type="PANTHER" id="PTHR33148:SF3">
    <property type="entry name" value="DUF4228 DOMAIN PROTEIN"/>
    <property type="match status" value="1"/>
</dbReference>
<dbReference type="InterPro" id="IPR025322">
    <property type="entry name" value="PADRE_dom"/>
</dbReference>
<gene>
    <name evidence="2 3" type="primary">LOC111484405</name>
</gene>
<proteinExistence type="predicted"/>
<reference evidence="2 3" key="1">
    <citation type="submission" date="2025-04" db="UniProtKB">
        <authorList>
            <consortium name="RefSeq"/>
        </authorList>
    </citation>
    <scope>IDENTIFICATION</scope>
    <source>
        <tissue evidence="2 3">Young leaves</tissue>
    </source>
</reference>
<organism evidence="1 3">
    <name type="scientific">Cucurbita maxima</name>
    <name type="common">Pumpkin</name>
    <name type="synonym">Winter squash</name>
    <dbReference type="NCBI Taxonomy" id="3661"/>
    <lineage>
        <taxon>Eukaryota</taxon>
        <taxon>Viridiplantae</taxon>
        <taxon>Streptophyta</taxon>
        <taxon>Embryophyta</taxon>
        <taxon>Tracheophyta</taxon>
        <taxon>Spermatophyta</taxon>
        <taxon>Magnoliopsida</taxon>
        <taxon>eudicotyledons</taxon>
        <taxon>Gunneridae</taxon>
        <taxon>Pentapetalae</taxon>
        <taxon>rosids</taxon>
        <taxon>fabids</taxon>
        <taxon>Cucurbitales</taxon>
        <taxon>Cucurbitaceae</taxon>
        <taxon>Cucurbiteae</taxon>
        <taxon>Cucurbita</taxon>
    </lineage>
</organism>